<dbReference type="Pfam" id="PF00450">
    <property type="entry name" value="Peptidase_S10"/>
    <property type="match status" value="1"/>
</dbReference>
<dbReference type="GO" id="GO:0004185">
    <property type="term" value="F:serine-type carboxypeptidase activity"/>
    <property type="evidence" value="ECO:0007669"/>
    <property type="project" value="InterPro"/>
</dbReference>
<dbReference type="GO" id="GO:0000324">
    <property type="term" value="C:fungal-type vacuole"/>
    <property type="evidence" value="ECO:0007669"/>
    <property type="project" value="TreeGrafter"/>
</dbReference>
<accession>A0A6G1G7I6</accession>
<protein>
    <submittedName>
        <fullName evidence="8 10">Alpha/beta-hydrolase</fullName>
    </submittedName>
</protein>
<keyword evidence="7" id="KW-0732">Signal</keyword>
<dbReference type="Proteomes" id="UP000504638">
    <property type="component" value="Unplaced"/>
</dbReference>
<evidence type="ECO:0000256" key="1">
    <source>
        <dbReference type="ARBA" id="ARBA00009431"/>
    </source>
</evidence>
<dbReference type="SUPFAM" id="SSF53474">
    <property type="entry name" value="alpha/beta-Hydrolases"/>
    <property type="match status" value="1"/>
</dbReference>
<dbReference type="EMBL" id="ML975154">
    <property type="protein sequence ID" value="KAF1813850.1"/>
    <property type="molecule type" value="Genomic_DNA"/>
</dbReference>
<organism evidence="8">
    <name type="scientific">Eremomyces bilateralis CBS 781.70</name>
    <dbReference type="NCBI Taxonomy" id="1392243"/>
    <lineage>
        <taxon>Eukaryota</taxon>
        <taxon>Fungi</taxon>
        <taxon>Dikarya</taxon>
        <taxon>Ascomycota</taxon>
        <taxon>Pezizomycotina</taxon>
        <taxon>Dothideomycetes</taxon>
        <taxon>Dothideomycetes incertae sedis</taxon>
        <taxon>Eremomycetales</taxon>
        <taxon>Eremomycetaceae</taxon>
        <taxon>Eremomyces</taxon>
    </lineage>
</organism>
<reference evidence="8 10" key="1">
    <citation type="submission" date="2020-01" db="EMBL/GenBank/DDBJ databases">
        <authorList>
            <consortium name="DOE Joint Genome Institute"/>
            <person name="Haridas S."/>
            <person name="Albert R."/>
            <person name="Binder M."/>
            <person name="Bloem J."/>
            <person name="Labutti K."/>
            <person name="Salamov A."/>
            <person name="Andreopoulos B."/>
            <person name="Baker S.E."/>
            <person name="Barry K."/>
            <person name="Bills G."/>
            <person name="Bluhm B.H."/>
            <person name="Cannon C."/>
            <person name="Castanera R."/>
            <person name="Culley D.E."/>
            <person name="Daum C."/>
            <person name="Ezra D."/>
            <person name="Gonzalez J.B."/>
            <person name="Henrissat B."/>
            <person name="Kuo A."/>
            <person name="Liang C."/>
            <person name="Lipzen A."/>
            <person name="Lutzoni F."/>
            <person name="Magnuson J."/>
            <person name="Mondo S."/>
            <person name="Nolan M."/>
            <person name="Ohm R."/>
            <person name="Pangilinan J."/>
            <person name="Park H.-J."/>
            <person name="Ramirez L."/>
            <person name="Alfaro M."/>
            <person name="Sun H."/>
            <person name="Tritt A."/>
            <person name="Yoshinaga Y."/>
            <person name="Zwiers L.-H."/>
            <person name="Turgeon B.G."/>
            <person name="Goodwin S.B."/>
            <person name="Spatafora J.W."/>
            <person name="Crous P.W."/>
            <person name="Grigoriev I.V."/>
        </authorList>
    </citation>
    <scope>NUCLEOTIDE SEQUENCE</scope>
    <source>
        <strain evidence="8 10">CBS 781.70</strain>
    </source>
</reference>
<keyword evidence="4 8" id="KW-0378">Hydrolase</keyword>
<dbReference type="RefSeq" id="XP_033535481.1">
    <property type="nucleotide sequence ID" value="XM_033678042.1"/>
</dbReference>
<evidence type="ECO:0000313" key="8">
    <source>
        <dbReference type="EMBL" id="KAF1813850.1"/>
    </source>
</evidence>
<evidence type="ECO:0000256" key="4">
    <source>
        <dbReference type="ARBA" id="ARBA00022801"/>
    </source>
</evidence>
<dbReference type="PANTHER" id="PTHR11802">
    <property type="entry name" value="SERINE PROTEASE FAMILY S10 SERINE CARBOXYPEPTIDASE"/>
    <property type="match status" value="1"/>
</dbReference>
<evidence type="ECO:0000313" key="9">
    <source>
        <dbReference type="Proteomes" id="UP000504638"/>
    </source>
</evidence>
<dbReference type="OrthoDB" id="443318at2759"/>
<evidence type="ECO:0000256" key="3">
    <source>
        <dbReference type="ARBA" id="ARBA00022670"/>
    </source>
</evidence>
<evidence type="ECO:0000313" key="10">
    <source>
        <dbReference type="RefSeq" id="XP_033535481.1"/>
    </source>
</evidence>
<dbReference type="InterPro" id="IPR001563">
    <property type="entry name" value="Peptidase_S10"/>
</dbReference>
<dbReference type="InterPro" id="IPR029058">
    <property type="entry name" value="AB_hydrolase_fold"/>
</dbReference>
<evidence type="ECO:0000256" key="5">
    <source>
        <dbReference type="ARBA" id="ARBA00023180"/>
    </source>
</evidence>
<dbReference type="PRINTS" id="PR00724">
    <property type="entry name" value="CRBOXYPTASEC"/>
</dbReference>
<feature type="region of interest" description="Disordered" evidence="6">
    <location>
        <begin position="621"/>
        <end position="675"/>
    </location>
</feature>
<dbReference type="PANTHER" id="PTHR11802:SF404">
    <property type="entry name" value="CARBOXYPEPTIDASE"/>
    <property type="match status" value="1"/>
</dbReference>
<name>A0A6G1G7I6_9PEZI</name>
<evidence type="ECO:0000256" key="7">
    <source>
        <dbReference type="SAM" id="SignalP"/>
    </source>
</evidence>
<keyword evidence="2" id="KW-0121">Carboxypeptidase</keyword>
<feature type="signal peptide" evidence="7">
    <location>
        <begin position="1"/>
        <end position="20"/>
    </location>
</feature>
<reference evidence="10" key="3">
    <citation type="submission" date="2025-04" db="UniProtKB">
        <authorList>
            <consortium name="RefSeq"/>
        </authorList>
    </citation>
    <scope>IDENTIFICATION</scope>
    <source>
        <strain evidence="10">CBS 781.70</strain>
    </source>
</reference>
<gene>
    <name evidence="8 10" type="ORF">P152DRAFT_448244</name>
</gene>
<keyword evidence="3" id="KW-0645">Protease</keyword>
<keyword evidence="5" id="KW-0325">Glycoprotein</keyword>
<reference evidence="10" key="2">
    <citation type="submission" date="2020-04" db="EMBL/GenBank/DDBJ databases">
        <authorList>
            <consortium name="NCBI Genome Project"/>
        </authorList>
    </citation>
    <scope>NUCLEOTIDE SEQUENCE</scope>
    <source>
        <strain evidence="10">CBS 781.70</strain>
    </source>
</reference>
<dbReference type="GO" id="GO:0006508">
    <property type="term" value="P:proteolysis"/>
    <property type="evidence" value="ECO:0007669"/>
    <property type="project" value="UniProtKB-KW"/>
</dbReference>
<keyword evidence="9" id="KW-1185">Reference proteome</keyword>
<evidence type="ECO:0000256" key="2">
    <source>
        <dbReference type="ARBA" id="ARBA00022645"/>
    </source>
</evidence>
<dbReference type="GeneID" id="54418612"/>
<feature type="chain" id="PRO_5044631891" evidence="7">
    <location>
        <begin position="21"/>
        <end position="696"/>
    </location>
</feature>
<dbReference type="Gene3D" id="3.40.50.1820">
    <property type="entry name" value="alpha/beta hydrolase"/>
    <property type="match status" value="1"/>
</dbReference>
<evidence type="ECO:0000256" key="6">
    <source>
        <dbReference type="SAM" id="MobiDB-lite"/>
    </source>
</evidence>
<sequence length="696" mass="74233">MLPWQLSFVIASYVLPPSSAQLFPPPPVYSTILHSASNPNVTISYTSPEKGTCATIFDTQSQYTGYIALPPGSISSFPTNHTTNLFFWFVEARVHPETAPLTVWLNGGPGSSSMAGLFQEAGPCEVVQMADGNYGTQPRWWGWDRSSNLLFIDQPVQTGFSYDSLANASYDILRDEFVKPPTDVPDGTPAYGFLNGTFSSGDTWSTANTSVAAAHAVWHFMQAFLPSFPKYNPSIPENSTAGGTVEINLVTESYGGIFGPTFATVFEQQNSQKSVGLRGNTTALEIRLSSLIIMNGMIDLITQIPFLLTFPANNTYGLRLLEPNAVQAGLTSFHSPAGCESMVRQCRSQAAALDPTGSAAVASINTLCANAQAICGRLQMPYLQTGKSLYDIRHDHPLVSPSSAYIEYLNTAPVQRSIGAPVNFTETNRPVFDAFQRTGDSARANQLTSLASLLDHHVRVALLHGDADYACNWLGGQAVSLAIAALAQTPGYATKFPAAGYADLVINDTYVGGAVRQFGNLSFSRIYDAGHLLTADQPETAFTAFTRIVRGTALTTGQRVDLAGYASAGPPTADHVNKMPKPREKTCWVRNLGGTCTEAQKALALAGKGVVVGGVLYEKAGDVRPPPGEATGGTPGSPLPNTTWPGVGDGASGTRGWPTGVYTATGTPSSGGRREKRVSERLWAVVGVAWVWMFNG</sequence>
<proteinExistence type="inferred from homology"/>
<dbReference type="AlphaFoldDB" id="A0A6G1G7I6"/>
<comment type="similarity">
    <text evidence="1">Belongs to the peptidase S10 family.</text>
</comment>